<evidence type="ECO:0000256" key="2">
    <source>
        <dbReference type="ARBA" id="ARBA00010958"/>
    </source>
</evidence>
<comment type="caution">
    <text evidence="13">The sequence shown here is derived from an EMBL/GenBank/DDBJ whole genome shotgun (WGS) entry which is preliminary data.</text>
</comment>
<keyword evidence="8 11" id="KW-0653">Protein transport</keyword>
<dbReference type="GO" id="GO:0016485">
    <property type="term" value="P:protein processing"/>
    <property type="evidence" value="ECO:0007669"/>
    <property type="project" value="TreeGrafter"/>
</dbReference>
<comment type="catalytic activity">
    <reaction evidence="10">
        <text>[protein]-C-terminal L-amino acid-glycyl-phosphatidylethanolamide + H2O = [protein]-C-terminal L-amino acid-glycine + a 1,2-diacyl-sn-glycero-3-phosphoethanolamine</text>
        <dbReference type="Rhea" id="RHEA:67548"/>
        <dbReference type="Rhea" id="RHEA-COMP:17323"/>
        <dbReference type="Rhea" id="RHEA-COMP:17324"/>
        <dbReference type="ChEBI" id="CHEBI:15377"/>
        <dbReference type="ChEBI" id="CHEBI:64612"/>
        <dbReference type="ChEBI" id="CHEBI:172940"/>
        <dbReference type="ChEBI" id="CHEBI:172941"/>
    </reaction>
    <physiologicalReaction direction="left-to-right" evidence="10">
        <dbReference type="Rhea" id="RHEA:67549"/>
    </physiologicalReaction>
</comment>
<keyword evidence="7" id="KW-0788">Thiol protease</keyword>
<reference evidence="13" key="1">
    <citation type="submission" date="2022-10" db="EMBL/GenBank/DDBJ databases">
        <title>Novel sulphate-reducing endosymbionts in the free-living metamonad Anaeramoeba.</title>
        <authorList>
            <person name="Jerlstrom-Hultqvist J."/>
            <person name="Cepicka I."/>
            <person name="Gallot-Lavallee L."/>
            <person name="Salas-Leiva D."/>
            <person name="Curtis B.A."/>
            <person name="Zahonova K."/>
            <person name="Pipaliya S."/>
            <person name="Dacks J."/>
            <person name="Roger A.J."/>
        </authorList>
    </citation>
    <scope>NUCLEOTIDE SEQUENCE</scope>
    <source>
        <strain evidence="13">BMAN</strain>
    </source>
</reference>
<comment type="function">
    <text evidence="11">Cysteine protease that plays a key role in autophagy by mediating both proteolytic activation and delipidation of ATG8 family proteins.</text>
</comment>
<evidence type="ECO:0000256" key="8">
    <source>
        <dbReference type="ARBA" id="ARBA00022927"/>
    </source>
</evidence>
<evidence type="ECO:0000313" key="13">
    <source>
        <dbReference type="EMBL" id="KAJ5067166.1"/>
    </source>
</evidence>
<keyword evidence="6 11" id="KW-0378">Hydrolase</keyword>
<dbReference type="SUPFAM" id="SSF54001">
    <property type="entry name" value="Cysteine proteinases"/>
    <property type="match status" value="1"/>
</dbReference>
<dbReference type="InterPro" id="IPR046792">
    <property type="entry name" value="Peptidase_C54_cat"/>
</dbReference>
<dbReference type="InterPro" id="IPR005078">
    <property type="entry name" value="Peptidase_C54"/>
</dbReference>
<keyword evidence="5 11" id="KW-0645">Protease</keyword>
<gene>
    <name evidence="13" type="ORF">M0811_13215</name>
</gene>
<keyword evidence="14" id="KW-1185">Reference proteome</keyword>
<evidence type="ECO:0000313" key="14">
    <source>
        <dbReference type="Proteomes" id="UP001149090"/>
    </source>
</evidence>
<evidence type="ECO:0000256" key="11">
    <source>
        <dbReference type="RuleBase" id="RU363115"/>
    </source>
</evidence>
<dbReference type="PANTHER" id="PTHR22624">
    <property type="entry name" value="CYSTEINE PROTEASE ATG4"/>
    <property type="match status" value="1"/>
</dbReference>
<evidence type="ECO:0000256" key="6">
    <source>
        <dbReference type="ARBA" id="ARBA00022801"/>
    </source>
</evidence>
<dbReference type="GO" id="GO:0019786">
    <property type="term" value="F:protein-phosphatidylethanolamide deconjugating activity"/>
    <property type="evidence" value="ECO:0007669"/>
    <property type="project" value="InterPro"/>
</dbReference>
<dbReference type="EC" id="3.4.22.-" evidence="11"/>
<dbReference type="Pfam" id="PF03416">
    <property type="entry name" value="Peptidase_C54"/>
    <property type="match status" value="1"/>
</dbReference>
<organism evidence="13 14">
    <name type="scientific">Anaeramoeba ignava</name>
    <name type="common">Anaerobic marine amoeba</name>
    <dbReference type="NCBI Taxonomy" id="1746090"/>
    <lineage>
        <taxon>Eukaryota</taxon>
        <taxon>Metamonada</taxon>
        <taxon>Anaeramoebidae</taxon>
        <taxon>Anaeramoeba</taxon>
    </lineage>
</organism>
<evidence type="ECO:0000256" key="4">
    <source>
        <dbReference type="ARBA" id="ARBA00022490"/>
    </source>
</evidence>
<dbReference type="AlphaFoldDB" id="A0A9Q0R5J0"/>
<evidence type="ECO:0000256" key="7">
    <source>
        <dbReference type="ARBA" id="ARBA00022807"/>
    </source>
</evidence>
<dbReference type="GO" id="GO:0000045">
    <property type="term" value="P:autophagosome assembly"/>
    <property type="evidence" value="ECO:0007669"/>
    <property type="project" value="TreeGrafter"/>
</dbReference>
<comment type="similarity">
    <text evidence="2 11">Belongs to the peptidase C54 family.</text>
</comment>
<keyword evidence="4 11" id="KW-0963">Cytoplasm</keyword>
<accession>A0A9Q0R5J0</accession>
<dbReference type="OrthoDB" id="2960936at2759"/>
<comment type="subcellular location">
    <subcellularLocation>
        <location evidence="1 11">Cytoplasm</location>
    </subcellularLocation>
</comment>
<feature type="domain" description="Peptidase C54 catalytic" evidence="12">
    <location>
        <begin position="1"/>
        <end position="90"/>
    </location>
</feature>
<dbReference type="GO" id="GO:0034727">
    <property type="term" value="P:piecemeal microautophagy of the nucleus"/>
    <property type="evidence" value="ECO:0007669"/>
    <property type="project" value="TreeGrafter"/>
</dbReference>
<evidence type="ECO:0000256" key="3">
    <source>
        <dbReference type="ARBA" id="ARBA00022448"/>
    </source>
</evidence>
<dbReference type="PANTHER" id="PTHR22624:SF49">
    <property type="entry name" value="CYSTEINE PROTEASE"/>
    <property type="match status" value="1"/>
</dbReference>
<dbReference type="GO" id="GO:0005737">
    <property type="term" value="C:cytoplasm"/>
    <property type="evidence" value="ECO:0007669"/>
    <property type="project" value="UniProtKB-SubCell"/>
</dbReference>
<evidence type="ECO:0000256" key="1">
    <source>
        <dbReference type="ARBA" id="ARBA00004496"/>
    </source>
</evidence>
<dbReference type="GO" id="GO:0000423">
    <property type="term" value="P:mitophagy"/>
    <property type="evidence" value="ECO:0007669"/>
    <property type="project" value="TreeGrafter"/>
</dbReference>
<dbReference type="GO" id="GO:0004197">
    <property type="term" value="F:cysteine-type endopeptidase activity"/>
    <property type="evidence" value="ECO:0007669"/>
    <property type="project" value="TreeGrafter"/>
</dbReference>
<name>A0A9Q0R5J0_ANAIG</name>
<sequence length="107" mass="12634">MFHFPQSVGFIGGYKNSGLYFFGYQEENLFFLDPHQVQTKVNGMLNSDFQFPTNSYKPPFLPRIKFSQLDPCLSVGFLCQTRRSFRDFRKRVKSIPKNSLFFSIERK</sequence>
<dbReference type="GO" id="GO:0015031">
    <property type="term" value="P:protein transport"/>
    <property type="evidence" value="ECO:0007669"/>
    <property type="project" value="UniProtKB-KW"/>
</dbReference>
<evidence type="ECO:0000259" key="12">
    <source>
        <dbReference type="Pfam" id="PF03416"/>
    </source>
</evidence>
<keyword evidence="3" id="KW-0813">Transport</keyword>
<keyword evidence="9 11" id="KW-0072">Autophagy</keyword>
<evidence type="ECO:0000256" key="10">
    <source>
        <dbReference type="ARBA" id="ARBA00029362"/>
    </source>
</evidence>
<evidence type="ECO:0000256" key="5">
    <source>
        <dbReference type="ARBA" id="ARBA00022670"/>
    </source>
</evidence>
<proteinExistence type="inferred from homology"/>
<dbReference type="EMBL" id="JAPDFW010000133">
    <property type="protein sequence ID" value="KAJ5067166.1"/>
    <property type="molecule type" value="Genomic_DNA"/>
</dbReference>
<dbReference type="GO" id="GO:0035973">
    <property type="term" value="P:aggrephagy"/>
    <property type="evidence" value="ECO:0007669"/>
    <property type="project" value="TreeGrafter"/>
</dbReference>
<evidence type="ECO:0000256" key="9">
    <source>
        <dbReference type="ARBA" id="ARBA00023006"/>
    </source>
</evidence>
<protein>
    <recommendedName>
        <fullName evidence="11">Cysteine protease</fullName>
        <ecNumber evidence="11">3.4.22.-</ecNumber>
    </recommendedName>
</protein>
<dbReference type="Proteomes" id="UP001149090">
    <property type="component" value="Unassembled WGS sequence"/>
</dbReference>
<dbReference type="InterPro" id="IPR038765">
    <property type="entry name" value="Papain-like_cys_pep_sf"/>
</dbReference>